<dbReference type="Proteomes" id="UP000664859">
    <property type="component" value="Unassembled WGS sequence"/>
</dbReference>
<protein>
    <submittedName>
        <fullName evidence="2">Uncharacterized protein</fullName>
    </submittedName>
</protein>
<evidence type="ECO:0000256" key="1">
    <source>
        <dbReference type="SAM" id="MobiDB-lite"/>
    </source>
</evidence>
<sequence>MRELRRKYRVERPKTKRPAPKARQLSARKAPRAVSTSLRRRSASRETSRGTKPESLGETPSFVEPLKVELRSIYEYSTQLLRRPDPKAYNAFQSDIMSIFDRHGLRASHLHDILRGIRGAHVWVVEPQDYINVTKLTASSDEIVHNYFSLDDKSPRILDTGDGPGFGDRYYVASAALLKALHARTRMIQR</sequence>
<reference evidence="2" key="1">
    <citation type="submission" date="2021-02" db="EMBL/GenBank/DDBJ databases">
        <title>First Annotated Genome of the Yellow-green Alga Tribonema minus.</title>
        <authorList>
            <person name="Mahan K.M."/>
        </authorList>
    </citation>
    <scope>NUCLEOTIDE SEQUENCE</scope>
    <source>
        <strain evidence="2">UTEX B ZZ1240</strain>
    </source>
</reference>
<organism evidence="2 3">
    <name type="scientific">Tribonema minus</name>
    <dbReference type="NCBI Taxonomy" id="303371"/>
    <lineage>
        <taxon>Eukaryota</taxon>
        <taxon>Sar</taxon>
        <taxon>Stramenopiles</taxon>
        <taxon>Ochrophyta</taxon>
        <taxon>PX clade</taxon>
        <taxon>Xanthophyceae</taxon>
        <taxon>Tribonematales</taxon>
        <taxon>Tribonemataceae</taxon>
        <taxon>Tribonema</taxon>
    </lineage>
</organism>
<proteinExistence type="predicted"/>
<feature type="region of interest" description="Disordered" evidence="1">
    <location>
        <begin position="1"/>
        <end position="60"/>
    </location>
</feature>
<dbReference type="AlphaFoldDB" id="A0A835Z6A0"/>
<evidence type="ECO:0000313" key="3">
    <source>
        <dbReference type="Proteomes" id="UP000664859"/>
    </source>
</evidence>
<gene>
    <name evidence="2" type="ORF">JKP88DRAFT_241279</name>
</gene>
<name>A0A835Z6A0_9STRA</name>
<feature type="compositionally biased region" description="Basic and acidic residues" evidence="1">
    <location>
        <begin position="43"/>
        <end position="52"/>
    </location>
</feature>
<feature type="compositionally biased region" description="Basic residues" evidence="1">
    <location>
        <begin position="1"/>
        <end position="20"/>
    </location>
</feature>
<evidence type="ECO:0000313" key="2">
    <source>
        <dbReference type="EMBL" id="KAG5183003.1"/>
    </source>
</evidence>
<keyword evidence="3" id="KW-1185">Reference proteome</keyword>
<comment type="caution">
    <text evidence="2">The sequence shown here is derived from an EMBL/GenBank/DDBJ whole genome shotgun (WGS) entry which is preliminary data.</text>
</comment>
<accession>A0A835Z6A0</accession>
<dbReference type="EMBL" id="JAFCMP010000223">
    <property type="protein sequence ID" value="KAG5183003.1"/>
    <property type="molecule type" value="Genomic_DNA"/>
</dbReference>